<keyword evidence="2" id="KW-0813">Transport</keyword>
<evidence type="ECO:0000313" key="11">
    <source>
        <dbReference type="EMBL" id="KXN73396.1"/>
    </source>
</evidence>
<evidence type="ECO:0000256" key="1">
    <source>
        <dbReference type="ARBA" id="ARBA00004394"/>
    </source>
</evidence>
<dbReference type="OMA" id="KMDSARG"/>
<dbReference type="GO" id="GO:0015031">
    <property type="term" value="P:protein transport"/>
    <property type="evidence" value="ECO:0007669"/>
    <property type="project" value="UniProtKB-KW"/>
</dbReference>
<proteinExistence type="predicted"/>
<keyword evidence="4" id="KW-0653">Protein transport</keyword>
<evidence type="ECO:0000256" key="8">
    <source>
        <dbReference type="ARBA" id="ARBA00046280"/>
    </source>
</evidence>
<feature type="transmembrane region" description="Helical" evidence="9">
    <location>
        <begin position="84"/>
        <end position="102"/>
    </location>
</feature>
<accession>A0A137PEG5</accession>
<dbReference type="GO" id="GO:0000139">
    <property type="term" value="C:Golgi membrane"/>
    <property type="evidence" value="ECO:0007669"/>
    <property type="project" value="UniProtKB-SubCell"/>
</dbReference>
<dbReference type="Proteomes" id="UP000070444">
    <property type="component" value="Unassembled WGS sequence"/>
</dbReference>
<dbReference type="SUPFAM" id="SSF58038">
    <property type="entry name" value="SNARE fusion complex"/>
    <property type="match status" value="1"/>
</dbReference>
<evidence type="ECO:0000256" key="3">
    <source>
        <dbReference type="ARBA" id="ARBA00022692"/>
    </source>
</evidence>
<name>A0A137PEG5_CONC2</name>
<evidence type="ECO:0000256" key="5">
    <source>
        <dbReference type="ARBA" id="ARBA00022989"/>
    </source>
</evidence>
<comment type="subcellular location">
    <subcellularLocation>
        <location evidence="8">Endomembrane system</location>
        <topology evidence="8">Single-pass type IV membrane protein</topology>
    </subcellularLocation>
    <subcellularLocation>
        <location evidence="1">Golgi apparatus membrane</location>
    </subcellularLocation>
</comment>
<dbReference type="PANTHER" id="PTHR12791">
    <property type="entry name" value="GOLGI SNARE BET1-RELATED"/>
    <property type="match status" value="1"/>
</dbReference>
<evidence type="ECO:0000313" key="12">
    <source>
        <dbReference type="Proteomes" id="UP000070444"/>
    </source>
</evidence>
<dbReference type="STRING" id="796925.A0A137PEG5"/>
<evidence type="ECO:0000256" key="2">
    <source>
        <dbReference type="ARBA" id="ARBA00022448"/>
    </source>
</evidence>
<evidence type="ECO:0000259" key="10">
    <source>
        <dbReference type="PROSITE" id="PS50192"/>
    </source>
</evidence>
<dbReference type="PROSITE" id="PS50192">
    <property type="entry name" value="T_SNARE"/>
    <property type="match status" value="1"/>
</dbReference>
<organism evidence="11 12">
    <name type="scientific">Conidiobolus coronatus (strain ATCC 28846 / CBS 209.66 / NRRL 28638)</name>
    <name type="common">Delacroixia coronata</name>
    <dbReference type="NCBI Taxonomy" id="796925"/>
    <lineage>
        <taxon>Eukaryota</taxon>
        <taxon>Fungi</taxon>
        <taxon>Fungi incertae sedis</taxon>
        <taxon>Zoopagomycota</taxon>
        <taxon>Entomophthoromycotina</taxon>
        <taxon>Entomophthoromycetes</taxon>
        <taxon>Entomophthorales</taxon>
        <taxon>Ancylistaceae</taxon>
        <taxon>Conidiobolus</taxon>
    </lineage>
</organism>
<reference evidence="11 12" key="1">
    <citation type="journal article" date="2015" name="Genome Biol. Evol.">
        <title>Phylogenomic analyses indicate that early fungi evolved digesting cell walls of algal ancestors of land plants.</title>
        <authorList>
            <person name="Chang Y."/>
            <person name="Wang S."/>
            <person name="Sekimoto S."/>
            <person name="Aerts A.L."/>
            <person name="Choi C."/>
            <person name="Clum A."/>
            <person name="LaButti K.M."/>
            <person name="Lindquist E.A."/>
            <person name="Yee Ngan C."/>
            <person name="Ohm R.A."/>
            <person name="Salamov A.A."/>
            <person name="Grigoriev I.V."/>
            <person name="Spatafora J.W."/>
            <person name="Berbee M.L."/>
        </authorList>
    </citation>
    <scope>NUCLEOTIDE SEQUENCE [LARGE SCALE GENOMIC DNA]</scope>
    <source>
        <strain evidence="11 12">NRRL 28638</strain>
    </source>
</reference>
<dbReference type="InterPro" id="IPR039899">
    <property type="entry name" value="BET1_SNARE"/>
</dbReference>
<keyword evidence="7 9" id="KW-0472">Membrane</keyword>
<keyword evidence="5 9" id="KW-1133">Transmembrane helix</keyword>
<dbReference type="InterPro" id="IPR000727">
    <property type="entry name" value="T_SNARE_dom"/>
</dbReference>
<evidence type="ECO:0000256" key="4">
    <source>
        <dbReference type="ARBA" id="ARBA00022927"/>
    </source>
</evidence>
<keyword evidence="3 9" id="KW-0812">Transmembrane</keyword>
<dbReference type="Gene3D" id="1.20.5.110">
    <property type="match status" value="1"/>
</dbReference>
<gene>
    <name evidence="11" type="ORF">CONCODRAFT_83534</name>
</gene>
<dbReference type="SMART" id="SM00397">
    <property type="entry name" value="t_SNARE"/>
    <property type="match status" value="1"/>
</dbReference>
<dbReference type="AlphaFoldDB" id="A0A137PEG5"/>
<protein>
    <recommendedName>
        <fullName evidence="10">t-SNARE coiled-coil homology domain-containing protein</fullName>
    </recommendedName>
</protein>
<evidence type="ECO:0000256" key="7">
    <source>
        <dbReference type="ARBA" id="ARBA00023136"/>
    </source>
</evidence>
<evidence type="ECO:0000256" key="6">
    <source>
        <dbReference type="ARBA" id="ARBA00023034"/>
    </source>
</evidence>
<sequence length="124" mass="14015">MSNRGRNNFGSDADIYQSQNDRRLEEMASQATALHRVTIDIHDEVGSQNRLLDDTDNQMDNFGTNLSRTSNKLTSVVKSPRTKLLLLTILVIDGTFFILYYLGRFFWSLLSSGGNNNTDPIPNE</sequence>
<dbReference type="EMBL" id="KQ964437">
    <property type="protein sequence ID" value="KXN73396.1"/>
    <property type="molecule type" value="Genomic_DNA"/>
</dbReference>
<evidence type="ECO:0000256" key="9">
    <source>
        <dbReference type="SAM" id="Phobius"/>
    </source>
</evidence>
<dbReference type="OrthoDB" id="3063237at2759"/>
<keyword evidence="6" id="KW-0333">Golgi apparatus</keyword>
<feature type="domain" description="T-SNARE coiled-coil homology" evidence="10">
    <location>
        <begin position="14"/>
        <end position="76"/>
    </location>
</feature>
<keyword evidence="12" id="KW-1185">Reference proteome</keyword>
<dbReference type="CDD" id="cd15853">
    <property type="entry name" value="SNARE_Bet1"/>
    <property type="match status" value="1"/>
</dbReference>